<feature type="transmembrane region" description="Helical" evidence="6">
    <location>
        <begin position="461"/>
        <end position="483"/>
    </location>
</feature>
<feature type="transmembrane region" description="Helical" evidence="6">
    <location>
        <begin position="336"/>
        <end position="354"/>
    </location>
</feature>
<dbReference type="AlphaFoldDB" id="A0A6N7VEG6"/>
<keyword evidence="8" id="KW-1185">Reference proteome</keyword>
<feature type="transmembrane region" description="Helical" evidence="6">
    <location>
        <begin position="303"/>
        <end position="324"/>
    </location>
</feature>
<evidence type="ECO:0000256" key="3">
    <source>
        <dbReference type="ARBA" id="ARBA00022692"/>
    </source>
</evidence>
<reference evidence="7 8" key="1">
    <citation type="submission" date="2019-08" db="EMBL/GenBank/DDBJ databases">
        <title>In-depth cultivation of the pig gut microbiome towards novel bacterial diversity and tailored functional studies.</title>
        <authorList>
            <person name="Wylensek D."/>
            <person name="Hitch T.C.A."/>
            <person name="Clavel T."/>
        </authorList>
    </citation>
    <scope>NUCLEOTIDE SEQUENCE [LARGE SCALE GENOMIC DNA]</scope>
    <source>
        <strain evidence="7 8">LKV-472-APC-3</strain>
    </source>
</reference>
<keyword evidence="5 6" id="KW-0472">Membrane</keyword>
<keyword evidence="3 6" id="KW-0812">Transmembrane</keyword>
<keyword evidence="2" id="KW-1003">Cell membrane</keyword>
<dbReference type="RefSeq" id="WP_154555105.1">
    <property type="nucleotide sequence ID" value="NZ_VUMR01000001.1"/>
</dbReference>
<dbReference type="Proteomes" id="UP000434241">
    <property type="component" value="Unassembled WGS sequence"/>
</dbReference>
<evidence type="ECO:0000313" key="8">
    <source>
        <dbReference type="Proteomes" id="UP000434241"/>
    </source>
</evidence>
<sequence>MRFKKALKNLIFNVLQQVVNIIVNFIMPPILVSTFGSTLNGLVSTIRQIMQYVQLTGAGIAQASTFAMYKPIADKDYESLNGIYNATRKMFTRAGNVFSAITLLVAIIYPLTVRNQVDYSIAFALVLVIGISGASEFYLCGKYNALLSANQENYVVAIAQTIGSLTNLILLIVLVRLKQNVVVAELGMSAVYLCRIVILTVYAKRKYKYLDLSVKPTFEKISQRNDAIVHQVSTLVVMGSSTLIVSLILGLKEASVFAVYLIVFQGINTICSIISTAIYASFGEVIAKGQRDVLIRTFNIYEFVYYIVITILFSCTYLLIMPFIEIYTVNMTDINYIYPTLAKLFILVGIANNIRIPTSTIVTSAGHFKETKWRAVLEMTLNVLGQFVFGKMFGLNGILLGCVLSFSYRTFDFIFYAHKHILKTSSLSTFKKLFLNLVASIVVVFLLQQVMEPNIYNYLTWIQYGIIYFVAISVFVLLVNVLFDRKTFNSTFNVVKSLFIKG</sequence>
<feature type="transmembrane region" description="Helical" evidence="6">
    <location>
        <begin position="429"/>
        <end position="449"/>
    </location>
</feature>
<evidence type="ECO:0000256" key="5">
    <source>
        <dbReference type="ARBA" id="ARBA00023136"/>
    </source>
</evidence>
<dbReference type="PANTHER" id="PTHR30250:SF26">
    <property type="entry name" value="PSMA PROTEIN"/>
    <property type="match status" value="1"/>
</dbReference>
<feature type="transmembrane region" description="Helical" evidence="6">
    <location>
        <begin position="21"/>
        <end position="43"/>
    </location>
</feature>
<evidence type="ECO:0000256" key="1">
    <source>
        <dbReference type="ARBA" id="ARBA00004651"/>
    </source>
</evidence>
<evidence type="ECO:0000256" key="6">
    <source>
        <dbReference type="SAM" id="Phobius"/>
    </source>
</evidence>
<keyword evidence="4 6" id="KW-1133">Transmembrane helix</keyword>
<organism evidence="7 8">
    <name type="scientific">Holdemanella porci</name>
    <dbReference type="NCBI Taxonomy" id="2652276"/>
    <lineage>
        <taxon>Bacteria</taxon>
        <taxon>Bacillati</taxon>
        <taxon>Bacillota</taxon>
        <taxon>Erysipelotrichia</taxon>
        <taxon>Erysipelotrichales</taxon>
        <taxon>Erysipelotrichaceae</taxon>
        <taxon>Holdemanella</taxon>
    </lineage>
</organism>
<gene>
    <name evidence="7" type="ORF">FYJ55_00115</name>
</gene>
<dbReference type="GeneID" id="93157704"/>
<evidence type="ECO:0000313" key="7">
    <source>
        <dbReference type="EMBL" id="MSS55352.1"/>
    </source>
</evidence>
<dbReference type="GO" id="GO:0005886">
    <property type="term" value="C:plasma membrane"/>
    <property type="evidence" value="ECO:0007669"/>
    <property type="project" value="UniProtKB-SubCell"/>
</dbReference>
<evidence type="ECO:0000256" key="2">
    <source>
        <dbReference type="ARBA" id="ARBA00022475"/>
    </source>
</evidence>
<dbReference type="PANTHER" id="PTHR30250">
    <property type="entry name" value="PST FAMILY PREDICTED COLANIC ACID TRANSPORTER"/>
    <property type="match status" value="1"/>
</dbReference>
<accession>A0A6N7VEG6</accession>
<comment type="caution">
    <text evidence="7">The sequence shown here is derived from an EMBL/GenBank/DDBJ whole genome shotgun (WGS) entry which is preliminary data.</text>
</comment>
<feature type="transmembrane region" description="Helical" evidence="6">
    <location>
        <begin position="257"/>
        <end position="282"/>
    </location>
</feature>
<feature type="transmembrane region" description="Helical" evidence="6">
    <location>
        <begin position="181"/>
        <end position="203"/>
    </location>
</feature>
<proteinExistence type="predicted"/>
<feature type="transmembrane region" description="Helical" evidence="6">
    <location>
        <begin position="228"/>
        <end position="251"/>
    </location>
</feature>
<evidence type="ECO:0008006" key="9">
    <source>
        <dbReference type="Google" id="ProtNLM"/>
    </source>
</evidence>
<protein>
    <recommendedName>
        <fullName evidence="9">Sugar isomerase</fullName>
    </recommendedName>
</protein>
<dbReference type="EMBL" id="VUMR01000001">
    <property type="protein sequence ID" value="MSS55352.1"/>
    <property type="molecule type" value="Genomic_DNA"/>
</dbReference>
<dbReference type="InterPro" id="IPR050833">
    <property type="entry name" value="Poly_Biosynth_Transport"/>
</dbReference>
<feature type="transmembrane region" description="Helical" evidence="6">
    <location>
        <begin position="153"/>
        <end position="175"/>
    </location>
</feature>
<feature type="transmembrane region" description="Helical" evidence="6">
    <location>
        <begin position="90"/>
        <end position="109"/>
    </location>
</feature>
<evidence type="ECO:0000256" key="4">
    <source>
        <dbReference type="ARBA" id="ARBA00022989"/>
    </source>
</evidence>
<name>A0A6N7VEG6_9FIRM</name>
<comment type="subcellular location">
    <subcellularLocation>
        <location evidence="1">Cell membrane</location>
        <topology evidence="1">Multi-pass membrane protein</topology>
    </subcellularLocation>
</comment>
<feature type="transmembrane region" description="Helical" evidence="6">
    <location>
        <begin position="121"/>
        <end position="141"/>
    </location>
</feature>